<sequence>MSTPSYEQTLWPDEIPGSTEIILSHNLLNNARHYPLDSPSTLPKRYNLANCLYDIEEAIITMNGSEVYTGQEYNLAKVKASLDGSIPQQLFQYRPGIANEVVDEKCTCKDLQKCQGHRRPVVEILEPSNLYVPCREGCLMPAEWMAKKLQQPW</sequence>
<comment type="caution">
    <text evidence="1">The sequence shown here is derived from an EMBL/GenBank/DDBJ whole genome shotgun (WGS) entry which is preliminary data.</text>
</comment>
<evidence type="ECO:0000313" key="1">
    <source>
        <dbReference type="EMBL" id="KAF5362868.1"/>
    </source>
</evidence>
<dbReference type="OrthoDB" id="3089723at2759"/>
<dbReference type="Proteomes" id="UP000559256">
    <property type="component" value="Unassembled WGS sequence"/>
</dbReference>
<organism evidence="1 2">
    <name type="scientific">Tetrapyrgos nigripes</name>
    <dbReference type="NCBI Taxonomy" id="182062"/>
    <lineage>
        <taxon>Eukaryota</taxon>
        <taxon>Fungi</taxon>
        <taxon>Dikarya</taxon>
        <taxon>Basidiomycota</taxon>
        <taxon>Agaricomycotina</taxon>
        <taxon>Agaricomycetes</taxon>
        <taxon>Agaricomycetidae</taxon>
        <taxon>Agaricales</taxon>
        <taxon>Marasmiineae</taxon>
        <taxon>Marasmiaceae</taxon>
        <taxon>Tetrapyrgos</taxon>
    </lineage>
</organism>
<protein>
    <submittedName>
        <fullName evidence="1">Uncharacterized protein</fullName>
    </submittedName>
</protein>
<keyword evidence="2" id="KW-1185">Reference proteome</keyword>
<evidence type="ECO:0000313" key="2">
    <source>
        <dbReference type="Proteomes" id="UP000559256"/>
    </source>
</evidence>
<proteinExistence type="predicted"/>
<reference evidence="1 2" key="1">
    <citation type="journal article" date="2020" name="ISME J.">
        <title>Uncovering the hidden diversity of litter-decomposition mechanisms in mushroom-forming fungi.</title>
        <authorList>
            <person name="Floudas D."/>
            <person name="Bentzer J."/>
            <person name="Ahren D."/>
            <person name="Johansson T."/>
            <person name="Persson P."/>
            <person name="Tunlid A."/>
        </authorList>
    </citation>
    <scope>NUCLEOTIDE SEQUENCE [LARGE SCALE GENOMIC DNA]</scope>
    <source>
        <strain evidence="1 2">CBS 291.85</strain>
    </source>
</reference>
<gene>
    <name evidence="1" type="ORF">D9758_007049</name>
</gene>
<dbReference type="EMBL" id="JAACJM010000036">
    <property type="protein sequence ID" value="KAF5362868.1"/>
    <property type="molecule type" value="Genomic_DNA"/>
</dbReference>
<name>A0A8H5GDF7_9AGAR</name>
<dbReference type="AlphaFoldDB" id="A0A8H5GDF7"/>
<accession>A0A8H5GDF7</accession>